<comment type="similarity">
    <text evidence="1">Belongs to the Tango6 family.</text>
</comment>
<dbReference type="Proteomes" id="UP000094801">
    <property type="component" value="Unassembled WGS sequence"/>
</dbReference>
<dbReference type="InterPro" id="IPR016024">
    <property type="entry name" value="ARM-type_fold"/>
</dbReference>
<dbReference type="PANTHER" id="PTHR20959:SF1">
    <property type="entry name" value="TRANSPORT AND GOLGI ORGANIZATION PROTEIN 6 HOMOLOG"/>
    <property type="match status" value="1"/>
</dbReference>
<feature type="non-terminal residue" evidence="4">
    <location>
        <position position="1"/>
    </location>
</feature>
<dbReference type="InterPro" id="IPR057407">
    <property type="entry name" value="HEAT_TANGO6"/>
</dbReference>
<proteinExistence type="inferred from homology"/>
<feature type="non-terminal residue" evidence="4">
    <location>
        <position position="865"/>
    </location>
</feature>
<keyword evidence="5" id="KW-1185">Reference proteome</keyword>
<dbReference type="SUPFAM" id="SSF48371">
    <property type="entry name" value="ARM repeat"/>
    <property type="match status" value="1"/>
</dbReference>
<evidence type="ECO:0000313" key="4">
    <source>
        <dbReference type="EMBL" id="ODV84143.1"/>
    </source>
</evidence>
<protein>
    <submittedName>
        <fullName evidence="4">Uncharacterized protein</fullName>
    </submittedName>
</protein>
<dbReference type="Gene3D" id="1.25.10.10">
    <property type="entry name" value="Leucine-rich Repeat Variant"/>
    <property type="match status" value="1"/>
</dbReference>
<gene>
    <name evidence="4" type="ORF">CANARDRAFT_184225</name>
</gene>
<dbReference type="Pfam" id="PF10363">
    <property type="entry name" value="RTP1_C1"/>
    <property type="match status" value="1"/>
</dbReference>
<dbReference type="EMBL" id="KV453858">
    <property type="protein sequence ID" value="ODV84143.1"/>
    <property type="molecule type" value="Genomic_DNA"/>
</dbReference>
<dbReference type="AlphaFoldDB" id="A0A1E4SXD5"/>
<reference evidence="5" key="1">
    <citation type="submission" date="2016-04" db="EMBL/GenBank/DDBJ databases">
        <title>Comparative genomics of biotechnologically important yeasts.</title>
        <authorList>
            <consortium name="DOE Joint Genome Institute"/>
            <person name="Riley R."/>
            <person name="Haridas S."/>
            <person name="Wolfe K.H."/>
            <person name="Lopes M.R."/>
            <person name="Hittinger C.T."/>
            <person name="Goker M."/>
            <person name="Salamov A."/>
            <person name="Wisecaver J."/>
            <person name="Long T.M."/>
            <person name="Aerts A.L."/>
            <person name="Barry K."/>
            <person name="Choi C."/>
            <person name="Clum A."/>
            <person name="Coughlan A.Y."/>
            <person name="Deshpande S."/>
            <person name="Douglass A.P."/>
            <person name="Hanson S.J."/>
            <person name="Klenk H.-P."/>
            <person name="Labutti K."/>
            <person name="Lapidus A."/>
            <person name="Lindquist E."/>
            <person name="Lipzen A."/>
            <person name="Meier-Kolthoff J.P."/>
            <person name="Ohm R.A."/>
            <person name="Otillar R.P."/>
            <person name="Pangilinan J."/>
            <person name="Peng Y."/>
            <person name="Rokas A."/>
            <person name="Rosa C.A."/>
            <person name="Scheuner C."/>
            <person name="Sibirny A.A."/>
            <person name="Slot J.C."/>
            <person name="Stielow J.B."/>
            <person name="Sun H."/>
            <person name="Kurtzman C.P."/>
            <person name="Blackwell M."/>
            <person name="Grigoriev I.V."/>
            <person name="Jeffries T.W."/>
        </authorList>
    </citation>
    <scope>NUCLEOTIDE SEQUENCE [LARGE SCALE GENOMIC DNA]</scope>
    <source>
        <strain evidence="5">NRRL YB-2248</strain>
    </source>
</reference>
<feature type="domain" description="RNA polymerase II assembly factor Rtp1 C-terminal" evidence="2">
    <location>
        <begin position="611"/>
        <end position="724"/>
    </location>
</feature>
<dbReference type="InterPro" id="IPR039600">
    <property type="entry name" value="TANGO6/Rtp1"/>
</dbReference>
<evidence type="ECO:0000313" key="5">
    <source>
        <dbReference type="Proteomes" id="UP000094801"/>
    </source>
</evidence>
<evidence type="ECO:0000256" key="1">
    <source>
        <dbReference type="ARBA" id="ARBA00005724"/>
    </source>
</evidence>
<feature type="domain" description="TANGO6 HEAT repeat" evidence="3">
    <location>
        <begin position="183"/>
        <end position="409"/>
    </location>
</feature>
<accession>A0A1E4SXD5</accession>
<name>A0A1E4SXD5_9ASCO</name>
<dbReference type="GO" id="GO:0009306">
    <property type="term" value="P:protein secretion"/>
    <property type="evidence" value="ECO:0007669"/>
    <property type="project" value="TreeGrafter"/>
</dbReference>
<dbReference type="PANTHER" id="PTHR20959">
    <property type="entry name" value="TRANSPORT AND GOLGI ORGANIZATION PROTEIN 6 FAMILY MEMBER"/>
    <property type="match status" value="1"/>
</dbReference>
<sequence length="865" mass="98267">RLEVIRHLLHYLLQIHNLTPRSNNTDIIAIPLYDMKLVSQLLNIIVVEGVYACLPENTGIPLQKRRLKNFTVPVSITPVNFPDSKPILQAVVDTFIEILQGDSDLKNLVVVGTGFTDALTAAIVLYLDDPTETNSQQYKQLEAKSTTYDLISLYTLFLSQQQSTSTFRNFVLSRLTDLITIRKNNGVQALIEVIMGLRESEDVDFSKIDHVVRVLLNSKPQGMNSKDYYENIGQQLYDQLVFVNRPMMCSIVAHICEIIFNKNELIVTHFIFAKVWKCFNPVIIDDGSNDIILTREAELNNAFNVLISLTRRSTSKQFLTTLFSPILVSFWSYLVYRKRKNDKDYKIVQSVLISMLAFSNDDDLLVDLINNLLSLYNESWTFDDGDNNLVIIKERLNNNNNNNDTKIFDDMELVITLFIDVLQALNESVEDKIQFVFILVLKRWLKLNTDDTKTLIDDDTNYLRTLLDLRILQAIVEKFKDSLSKDPEDLLEIVDSILKKESSVSGSTTNNTLKFVKVEDADSDDEDEQDLINEEQESTVTVLEILKTIIEDTTSSNLTIDSINLLKSIKSQLIQKYPKNDLIETLTNFLNNQSEKDIKSTTESKQNNVLYNRAMKSLHDSSPPMRVNGLHTIRQLLYNKTPTPGLTIDSAINLHLNQLKDQEPFVYLNAIRGLEELLSETTTTTTKSTTLSKFLDIYTSFKKPMNERLRIGEVLLRFIQNHGDVTSLYADQLITSTLSLIRKPTDKVKAAVDEKLRISAISLLGSTCYNISTISLTPYISDIVDCMIGILNFEVSENESQIRRSTILLLNDIITSPNGDRLNLIGIHGSKLDTVLHFVVENDCDLLVREAAQGVLVVIDDLFGE</sequence>
<evidence type="ECO:0000259" key="3">
    <source>
        <dbReference type="Pfam" id="PF23565"/>
    </source>
</evidence>
<organism evidence="4 5">
    <name type="scientific">[Candida] arabinofermentans NRRL YB-2248</name>
    <dbReference type="NCBI Taxonomy" id="983967"/>
    <lineage>
        <taxon>Eukaryota</taxon>
        <taxon>Fungi</taxon>
        <taxon>Dikarya</taxon>
        <taxon>Ascomycota</taxon>
        <taxon>Saccharomycotina</taxon>
        <taxon>Pichiomycetes</taxon>
        <taxon>Pichiales</taxon>
        <taxon>Pichiaceae</taxon>
        <taxon>Ogataea</taxon>
        <taxon>Ogataea/Candida clade</taxon>
    </lineage>
</organism>
<dbReference type="InterPro" id="IPR019451">
    <property type="entry name" value="Rtp1_C1"/>
</dbReference>
<dbReference type="OrthoDB" id="39591at2759"/>
<dbReference type="Pfam" id="PF23565">
    <property type="entry name" value="ARM_TANGO6"/>
    <property type="match status" value="1"/>
</dbReference>
<dbReference type="InterPro" id="IPR011989">
    <property type="entry name" value="ARM-like"/>
</dbReference>
<evidence type="ECO:0000259" key="2">
    <source>
        <dbReference type="Pfam" id="PF10363"/>
    </source>
</evidence>